<dbReference type="EMBL" id="CP036347">
    <property type="protein sequence ID" value="QDU04522.1"/>
    <property type="molecule type" value="Genomic_DNA"/>
</dbReference>
<dbReference type="Proteomes" id="UP000320722">
    <property type="component" value="Chromosome"/>
</dbReference>
<feature type="transmembrane region" description="Helical" evidence="1">
    <location>
        <begin position="241"/>
        <end position="263"/>
    </location>
</feature>
<keyword evidence="1" id="KW-1133">Transmembrane helix</keyword>
<evidence type="ECO:0000313" key="2">
    <source>
        <dbReference type="EMBL" id="QDU04522.1"/>
    </source>
</evidence>
<accession>A0A517WGZ3</accession>
<keyword evidence="1" id="KW-0472">Membrane</keyword>
<organism evidence="2 3">
    <name type="scientific">Gimesia chilikensis</name>
    <dbReference type="NCBI Taxonomy" id="2605989"/>
    <lineage>
        <taxon>Bacteria</taxon>
        <taxon>Pseudomonadati</taxon>
        <taxon>Planctomycetota</taxon>
        <taxon>Planctomycetia</taxon>
        <taxon>Planctomycetales</taxon>
        <taxon>Planctomycetaceae</taxon>
        <taxon>Gimesia</taxon>
    </lineage>
</organism>
<feature type="transmembrane region" description="Helical" evidence="1">
    <location>
        <begin position="12"/>
        <end position="36"/>
    </location>
</feature>
<evidence type="ECO:0000313" key="3">
    <source>
        <dbReference type="Proteomes" id="UP000320722"/>
    </source>
</evidence>
<name>A0A517WGZ3_9PLAN</name>
<dbReference type="AlphaFoldDB" id="A0A517WGZ3"/>
<feature type="transmembrane region" description="Helical" evidence="1">
    <location>
        <begin position="150"/>
        <end position="172"/>
    </location>
</feature>
<proteinExistence type="predicted"/>
<dbReference type="RefSeq" id="WP_145042287.1">
    <property type="nucleotide sequence ID" value="NZ_CP036347.1"/>
</dbReference>
<protein>
    <submittedName>
        <fullName evidence="2">Uncharacterized protein</fullName>
    </submittedName>
</protein>
<evidence type="ECO:0000256" key="1">
    <source>
        <dbReference type="SAM" id="Phobius"/>
    </source>
</evidence>
<keyword evidence="1" id="KW-0812">Transmembrane</keyword>
<feature type="transmembrane region" description="Helical" evidence="1">
    <location>
        <begin position="179"/>
        <end position="199"/>
    </location>
</feature>
<feature type="transmembrane region" description="Helical" evidence="1">
    <location>
        <begin position="48"/>
        <end position="71"/>
    </location>
</feature>
<gene>
    <name evidence="2" type="ORF">V6x_42500</name>
</gene>
<feature type="transmembrane region" description="Helical" evidence="1">
    <location>
        <begin position="78"/>
        <end position="97"/>
    </location>
</feature>
<sequence>MILSLVKTRRFSVIWILCALITLYVLEVRGALFGVAKGAFGYDGTRLSLFWHLSTASLMGFVLALVTLLAIETKRFRVVWLMCSMIAFYTLLYSYMITASFPSEYKTEDGRSVIGSDSYILGNWYELEIRRVLYGDTPVFIAPDNTLLVLFWHVIAACLVGLVFAPVTLLVIKTRRFRSVWLLCSLITFCILWFSYHLYNSFPVACFVACSLGNWYEMEIRRVLFGDTPVLIFSDNTLLTLFWHVSASCLIGLVLALVSLMIIKPGDNEKE</sequence>
<reference evidence="2 3" key="1">
    <citation type="submission" date="2019-02" db="EMBL/GenBank/DDBJ databases">
        <title>Deep-cultivation of Planctomycetes and their phenomic and genomic characterization uncovers novel biology.</title>
        <authorList>
            <person name="Wiegand S."/>
            <person name="Jogler M."/>
            <person name="Boedeker C."/>
            <person name="Pinto D."/>
            <person name="Vollmers J."/>
            <person name="Rivas-Marin E."/>
            <person name="Kohn T."/>
            <person name="Peeters S.H."/>
            <person name="Heuer A."/>
            <person name="Rast P."/>
            <person name="Oberbeckmann S."/>
            <person name="Bunk B."/>
            <person name="Jeske O."/>
            <person name="Meyerdierks A."/>
            <person name="Storesund J.E."/>
            <person name="Kallscheuer N."/>
            <person name="Luecker S."/>
            <person name="Lage O.M."/>
            <person name="Pohl T."/>
            <person name="Merkel B.J."/>
            <person name="Hornburger P."/>
            <person name="Mueller R.-W."/>
            <person name="Bruemmer F."/>
            <person name="Labrenz M."/>
            <person name="Spormann A.M."/>
            <person name="Op den Camp H."/>
            <person name="Overmann J."/>
            <person name="Amann R."/>
            <person name="Jetten M.S.M."/>
            <person name="Mascher T."/>
            <person name="Medema M.H."/>
            <person name="Devos D.P."/>
            <person name="Kaster A.-K."/>
            <person name="Ovreas L."/>
            <person name="Rohde M."/>
            <person name="Galperin M.Y."/>
            <person name="Jogler C."/>
        </authorList>
    </citation>
    <scope>NUCLEOTIDE SEQUENCE [LARGE SCALE GENOMIC DNA]</scope>
    <source>
        <strain evidence="2 3">V6</strain>
    </source>
</reference>